<dbReference type="InterPro" id="IPR010269">
    <property type="entry name" value="T6SS_TssC-like"/>
</dbReference>
<evidence type="ECO:0000313" key="1">
    <source>
        <dbReference type="EMBL" id="ENY76324.1"/>
    </source>
</evidence>
<dbReference type="EMBL" id="APBQ01000112">
    <property type="protein sequence ID" value="ENY76324.1"/>
    <property type="molecule type" value="Genomic_DNA"/>
</dbReference>
<proteinExistence type="predicted"/>
<accession>A0AAD2W8V1</accession>
<reference evidence="1 2" key="1">
    <citation type="submission" date="2013-02" db="EMBL/GenBank/DDBJ databases">
        <title>Insights into the proteome of triclosan-resistant Pseudomonas putida TRO1, isolated from activated sludge.</title>
        <authorList>
            <person name="Lolas I.B."/>
            <person name="Almeida B."/>
            <person name="Starnawski P.M."/>
            <person name="Soenderkaer M."/>
            <person name="Nielsen K.L."/>
            <person name="Nielsen J.L."/>
        </authorList>
    </citation>
    <scope>NUCLEOTIDE SEQUENCE [LARGE SCALE GENOMIC DNA]</scope>
    <source>
        <strain evidence="1 2">TRO1</strain>
    </source>
</reference>
<organism evidence="1 2">
    <name type="scientific">Pseudomonas putida TRO1</name>
    <dbReference type="NCBI Taxonomy" id="1227924"/>
    <lineage>
        <taxon>Bacteria</taxon>
        <taxon>Pseudomonadati</taxon>
        <taxon>Pseudomonadota</taxon>
        <taxon>Gammaproteobacteria</taxon>
        <taxon>Pseudomonadales</taxon>
        <taxon>Pseudomonadaceae</taxon>
        <taxon>Pseudomonas</taxon>
    </lineage>
</organism>
<sequence length="221" mass="24016">MPKPSTTVTVETQAETLSNATLLDQIMAETKLVPTQEGYQVARQGVSAFIAEILKSHDPDQLINKHRVDQMIAELDRVLSKQMDAILHEPASATATTALGGCARSGSAAIGCSISSMTPSRDWFAWSSTAVASVSGWCLPMTRWGGGLARRFIRGTIQNRVGGCCFTGKGCACCKKCRVGWLACMCMPLRTAMSRWHGSTVDRVAKRFTTFTPTWQVYQSS</sequence>
<dbReference type="PANTHER" id="PTHR35565:SF1">
    <property type="entry name" value="TYPE VI SECRETION SYSTEM CONTRACTILE SHEATH LARGE SUBUNIT"/>
    <property type="match status" value="1"/>
</dbReference>
<protein>
    <submittedName>
        <fullName evidence="1">Uncharacterized protein</fullName>
    </submittedName>
</protein>
<dbReference type="Proteomes" id="UP000013237">
    <property type="component" value="Unassembled WGS sequence"/>
</dbReference>
<gene>
    <name evidence="1" type="ORF">C206_17754</name>
</gene>
<comment type="caution">
    <text evidence="1">The sequence shown here is derived from an EMBL/GenBank/DDBJ whole genome shotgun (WGS) entry which is preliminary data.</text>
</comment>
<dbReference type="PANTHER" id="PTHR35565">
    <property type="entry name" value="CYTOPLASMIC PROTEIN-RELATED"/>
    <property type="match status" value="1"/>
</dbReference>
<evidence type="ECO:0000313" key="2">
    <source>
        <dbReference type="Proteomes" id="UP000013237"/>
    </source>
</evidence>
<dbReference type="AlphaFoldDB" id="A0AAD2W8V1"/>
<name>A0AAD2W8V1_PSEPU</name>